<dbReference type="Gene3D" id="3.40.50.410">
    <property type="entry name" value="von Willebrand factor, type A domain"/>
    <property type="match status" value="1"/>
</dbReference>
<dbReference type="Pfam" id="PF06707">
    <property type="entry name" value="DUF1194"/>
    <property type="match status" value="1"/>
</dbReference>
<dbReference type="EMBL" id="JACIJS010000002">
    <property type="protein sequence ID" value="MBB5514666.1"/>
    <property type="molecule type" value="Genomic_DNA"/>
</dbReference>
<evidence type="ECO:0008006" key="4">
    <source>
        <dbReference type="Google" id="ProtNLM"/>
    </source>
</evidence>
<protein>
    <recommendedName>
        <fullName evidence="4">DUF1194 domain-containing protein</fullName>
    </recommendedName>
</protein>
<evidence type="ECO:0000313" key="2">
    <source>
        <dbReference type="EMBL" id="MBB5514666.1"/>
    </source>
</evidence>
<sequence length="251" mass="27058">MRLLIPFVAALTLASSAAAQDQREAGLELVLLADGSGSIDAEELAFQRQGYALAMTDPAVIDAITNSIYGNVAVTYVEWATNTAVVVDWMIIDSVEDAEAFAAALIGPPRQVYGRNAIGSALLFAKDLIRENDIFAPRAVIDFSGDSIGNSYGPPIEEARREVLDAGITINALPILRPEDGRRAGYNLEEEYATRIIGGPGAFMVTAESRDTFAASVRRKLILEIVGITPEEFDDWTNQLALLPPKDITSQ</sequence>
<dbReference type="InterPro" id="IPR036465">
    <property type="entry name" value="vWFA_dom_sf"/>
</dbReference>
<dbReference type="AlphaFoldDB" id="A0A840WYB7"/>
<name>A0A840WYB7_9RHOB</name>
<evidence type="ECO:0000313" key="3">
    <source>
        <dbReference type="Proteomes" id="UP000553766"/>
    </source>
</evidence>
<gene>
    <name evidence="2" type="ORF">FHS89_000672</name>
</gene>
<proteinExistence type="predicted"/>
<keyword evidence="3" id="KW-1185">Reference proteome</keyword>
<accession>A0A840WYB7</accession>
<dbReference type="SUPFAM" id="SSF53300">
    <property type="entry name" value="vWA-like"/>
    <property type="match status" value="1"/>
</dbReference>
<dbReference type="RefSeq" id="WP_184008532.1">
    <property type="nucleotide sequence ID" value="NZ_JACIJS010000002.1"/>
</dbReference>
<reference evidence="2 3" key="1">
    <citation type="submission" date="2020-08" db="EMBL/GenBank/DDBJ databases">
        <title>Genomic Encyclopedia of Type Strains, Phase IV (KMG-IV): sequencing the most valuable type-strain genomes for metagenomic binning, comparative biology and taxonomic classification.</title>
        <authorList>
            <person name="Goeker M."/>
        </authorList>
    </citation>
    <scope>NUCLEOTIDE SEQUENCE [LARGE SCALE GENOMIC DNA]</scope>
    <source>
        <strain evidence="2 3">DSM 103377</strain>
    </source>
</reference>
<comment type="caution">
    <text evidence="2">The sequence shown here is derived from an EMBL/GenBank/DDBJ whole genome shotgun (WGS) entry which is preliminary data.</text>
</comment>
<feature type="chain" id="PRO_5032979634" description="DUF1194 domain-containing protein" evidence="1">
    <location>
        <begin position="20"/>
        <end position="251"/>
    </location>
</feature>
<dbReference type="InterPro" id="IPR010607">
    <property type="entry name" value="DUF1194"/>
</dbReference>
<dbReference type="Proteomes" id="UP000553766">
    <property type="component" value="Unassembled WGS sequence"/>
</dbReference>
<keyword evidence="1" id="KW-0732">Signal</keyword>
<feature type="signal peptide" evidence="1">
    <location>
        <begin position="1"/>
        <end position="19"/>
    </location>
</feature>
<evidence type="ECO:0000256" key="1">
    <source>
        <dbReference type="SAM" id="SignalP"/>
    </source>
</evidence>
<organism evidence="2 3">
    <name type="scientific">Rubricella aquisinus</name>
    <dbReference type="NCBI Taxonomy" id="2028108"/>
    <lineage>
        <taxon>Bacteria</taxon>
        <taxon>Pseudomonadati</taxon>
        <taxon>Pseudomonadota</taxon>
        <taxon>Alphaproteobacteria</taxon>
        <taxon>Rhodobacterales</taxon>
        <taxon>Paracoccaceae</taxon>
        <taxon>Rubricella</taxon>
    </lineage>
</organism>